<gene>
    <name evidence="2" type="ORF">V6N11_016782</name>
</gene>
<accession>A0ABR2TWS2</accession>
<feature type="compositionally biased region" description="Basic and acidic residues" evidence="1">
    <location>
        <begin position="52"/>
        <end position="61"/>
    </location>
</feature>
<sequence>MKQQSKEATGKAHSSVTRAVFPVVTGASRLCQHTQSAVGVAPLVDMVAESTQELHEDEGAREGAVSLNNSGREDGFHGSEPEVANHGVETVSPTVAEQMAEVVPEREEELPEIPDLLSTGCSQHQQGVSEEQSLQREGSSGEGDLSVTDLSMTESLQGRIEEHMQHEGSAGENV</sequence>
<keyword evidence="3" id="KW-1185">Reference proteome</keyword>
<comment type="caution">
    <text evidence="2">The sequence shown here is derived from an EMBL/GenBank/DDBJ whole genome shotgun (WGS) entry which is preliminary data.</text>
</comment>
<evidence type="ECO:0000313" key="2">
    <source>
        <dbReference type="EMBL" id="KAK9041692.1"/>
    </source>
</evidence>
<evidence type="ECO:0000313" key="3">
    <source>
        <dbReference type="Proteomes" id="UP001396334"/>
    </source>
</evidence>
<proteinExistence type="predicted"/>
<reference evidence="2 3" key="1">
    <citation type="journal article" date="2024" name="G3 (Bethesda)">
        <title>Genome assembly of Hibiscus sabdariffa L. provides insights into metabolisms of medicinal natural products.</title>
        <authorList>
            <person name="Kim T."/>
        </authorList>
    </citation>
    <scope>NUCLEOTIDE SEQUENCE [LARGE SCALE GENOMIC DNA]</scope>
    <source>
        <strain evidence="2">TK-2024</strain>
        <tissue evidence="2">Old leaves</tissue>
    </source>
</reference>
<feature type="region of interest" description="Disordered" evidence="1">
    <location>
        <begin position="118"/>
        <end position="174"/>
    </location>
</feature>
<name>A0ABR2TWS2_9ROSI</name>
<dbReference type="Proteomes" id="UP001396334">
    <property type="component" value="Unassembled WGS sequence"/>
</dbReference>
<feature type="compositionally biased region" description="Basic and acidic residues" evidence="1">
    <location>
        <begin position="71"/>
        <end position="80"/>
    </location>
</feature>
<feature type="compositionally biased region" description="Polar residues" evidence="1">
    <location>
        <begin position="119"/>
        <end position="138"/>
    </location>
</feature>
<organism evidence="2 3">
    <name type="scientific">Hibiscus sabdariffa</name>
    <name type="common">roselle</name>
    <dbReference type="NCBI Taxonomy" id="183260"/>
    <lineage>
        <taxon>Eukaryota</taxon>
        <taxon>Viridiplantae</taxon>
        <taxon>Streptophyta</taxon>
        <taxon>Embryophyta</taxon>
        <taxon>Tracheophyta</taxon>
        <taxon>Spermatophyta</taxon>
        <taxon>Magnoliopsida</taxon>
        <taxon>eudicotyledons</taxon>
        <taxon>Gunneridae</taxon>
        <taxon>Pentapetalae</taxon>
        <taxon>rosids</taxon>
        <taxon>malvids</taxon>
        <taxon>Malvales</taxon>
        <taxon>Malvaceae</taxon>
        <taxon>Malvoideae</taxon>
        <taxon>Hibiscus</taxon>
    </lineage>
</organism>
<evidence type="ECO:0000256" key="1">
    <source>
        <dbReference type="SAM" id="MobiDB-lite"/>
    </source>
</evidence>
<protein>
    <submittedName>
        <fullName evidence="2">Uncharacterized protein</fullName>
    </submittedName>
</protein>
<dbReference type="EMBL" id="JBBPBN010000004">
    <property type="protein sequence ID" value="KAK9041692.1"/>
    <property type="molecule type" value="Genomic_DNA"/>
</dbReference>
<feature type="region of interest" description="Disordered" evidence="1">
    <location>
        <begin position="51"/>
        <end position="91"/>
    </location>
</feature>